<proteinExistence type="predicted"/>
<dbReference type="AlphaFoldDB" id="A0A2M4C9F4"/>
<protein>
    <submittedName>
        <fullName evidence="1">Putative secreted protein</fullName>
    </submittedName>
</protein>
<accession>A0A2M4C9F4</accession>
<organism evidence="1">
    <name type="scientific">Anopheles marajoara</name>
    <dbReference type="NCBI Taxonomy" id="58244"/>
    <lineage>
        <taxon>Eukaryota</taxon>
        <taxon>Metazoa</taxon>
        <taxon>Ecdysozoa</taxon>
        <taxon>Arthropoda</taxon>
        <taxon>Hexapoda</taxon>
        <taxon>Insecta</taxon>
        <taxon>Pterygota</taxon>
        <taxon>Neoptera</taxon>
        <taxon>Endopterygota</taxon>
        <taxon>Diptera</taxon>
        <taxon>Nematocera</taxon>
        <taxon>Culicoidea</taxon>
        <taxon>Culicidae</taxon>
        <taxon>Anophelinae</taxon>
        <taxon>Anopheles</taxon>
    </lineage>
</organism>
<dbReference type="EMBL" id="GGFJ01012467">
    <property type="protein sequence ID" value="MBW61608.1"/>
    <property type="molecule type" value="Transcribed_RNA"/>
</dbReference>
<evidence type="ECO:0000313" key="1">
    <source>
        <dbReference type="EMBL" id="MBW61608.1"/>
    </source>
</evidence>
<reference evidence="1" key="1">
    <citation type="submission" date="2018-01" db="EMBL/GenBank/DDBJ databases">
        <title>An insight into the sialome of Amazonian anophelines.</title>
        <authorList>
            <person name="Ribeiro J.M."/>
            <person name="Scarpassa V."/>
            <person name="Calvo E."/>
        </authorList>
    </citation>
    <scope>NUCLEOTIDE SEQUENCE</scope>
    <source>
        <tissue evidence="1">Salivary glands</tissue>
    </source>
</reference>
<name>A0A2M4C9F4_9DIPT</name>
<sequence>MATLWCCVVLGATQSTPSELAIITQNMLLISWRKEVFVLERRINVFSYEHEMLSLSHSVGERLAAFTVPKQSLCCACENDFPMIQTLSNHHHYALSLSHSLFL</sequence>